<feature type="domain" description="Histidine kinase" evidence="8">
    <location>
        <begin position="413"/>
        <end position="633"/>
    </location>
</feature>
<evidence type="ECO:0000256" key="3">
    <source>
        <dbReference type="ARBA" id="ARBA00012438"/>
    </source>
</evidence>
<dbReference type="InterPro" id="IPR003661">
    <property type="entry name" value="HisK_dim/P_dom"/>
</dbReference>
<name>A0ABX2IWC6_9RHOB</name>
<dbReference type="PANTHER" id="PTHR43711:SF26">
    <property type="entry name" value="SENSOR HISTIDINE KINASE RCSC"/>
    <property type="match status" value="1"/>
</dbReference>
<dbReference type="Pfam" id="PF00672">
    <property type="entry name" value="HAMP"/>
    <property type="match status" value="1"/>
</dbReference>
<evidence type="ECO:0000313" key="10">
    <source>
        <dbReference type="EMBL" id="NSX54621.1"/>
    </source>
</evidence>
<proteinExistence type="predicted"/>
<dbReference type="SUPFAM" id="SSF55874">
    <property type="entry name" value="ATPase domain of HSP90 chaperone/DNA topoisomerase II/histidine kinase"/>
    <property type="match status" value="1"/>
</dbReference>
<evidence type="ECO:0000313" key="11">
    <source>
        <dbReference type="Proteomes" id="UP000777935"/>
    </source>
</evidence>
<dbReference type="Gene3D" id="3.30.565.10">
    <property type="entry name" value="Histidine kinase-like ATPase, C-terminal domain"/>
    <property type="match status" value="1"/>
</dbReference>
<dbReference type="EC" id="2.7.13.3" evidence="3"/>
<keyword evidence="5" id="KW-0808">Transferase</keyword>
<feature type="domain" description="HAMP" evidence="9">
    <location>
        <begin position="336"/>
        <end position="388"/>
    </location>
</feature>
<keyword evidence="7" id="KW-0902">Two-component regulatory system</keyword>
<sequence length="642" mass="70731">MRAVSKLRLGFLALACLTLLIAVVAIAGVSRVQTLNANLSERALPVLFELDAISAISVDIAQKAQSFGNARNFEQISTIANQISQSDQQFLASFEKLEIQDPSLQLGDLANAINRIQDLTFNVEDLAKSELKQNANFDLSVSDLNDSLTQLATLSEDARTLASLAISRSQMQQLDIDQYRKSLAIHSTVESLLAEARSLMLINNLQDLKENRELTALYLRTLFSTIARLPDNDYRNQISDLAVGIYDILSDQGIYTPKRSAILINTDLRFQLARLLEETSNLQSATAAIVEKQRNLTFLQKEQMSRTVRGVSLTLIVVCTISLTAAGLLIFEVVERQISRRLKTVYENAERIEQGIYTEPVHFEGKDEIAALGRSVDRLRELSQKQTKIEETLRIAQKAAETAAQTKSEFLAVMSHEVRTPLNSIMGMFELLERADIPEKQKKRAGMGRKASDNLFELLSNVLDASRIEAGSMDLAKSNVDTAEITEYLSSLLEGVIAKSGKNLMAEVCVATKLPPFIHTDGVRLKQILTNLIDNAVRFTTDGSVVVRIESMISSKIVSFQVIDTGIGIQRSDQEIIFEPFRQTDSGIKRRTGGSGLGLAISKNLANLLGGELRCESSPGIGSTFILSIPAEFSPGETTDEK</sequence>
<dbReference type="SMART" id="SM00387">
    <property type="entry name" value="HATPase_c"/>
    <property type="match status" value="1"/>
</dbReference>
<evidence type="ECO:0000256" key="2">
    <source>
        <dbReference type="ARBA" id="ARBA00004370"/>
    </source>
</evidence>
<dbReference type="PROSITE" id="PS50109">
    <property type="entry name" value="HIS_KIN"/>
    <property type="match status" value="1"/>
</dbReference>
<dbReference type="PROSITE" id="PS50885">
    <property type="entry name" value="HAMP"/>
    <property type="match status" value="1"/>
</dbReference>
<comment type="subcellular location">
    <subcellularLocation>
        <location evidence="2">Membrane</location>
    </subcellularLocation>
</comment>
<dbReference type="InterPro" id="IPR004358">
    <property type="entry name" value="Sig_transdc_His_kin-like_C"/>
</dbReference>
<dbReference type="Gene3D" id="1.10.287.130">
    <property type="match status" value="1"/>
</dbReference>
<dbReference type="InterPro" id="IPR050736">
    <property type="entry name" value="Sensor_HK_Regulatory"/>
</dbReference>
<protein>
    <recommendedName>
        <fullName evidence="3">histidine kinase</fullName>
        <ecNumber evidence="3">2.7.13.3</ecNumber>
    </recommendedName>
</protein>
<keyword evidence="11" id="KW-1185">Reference proteome</keyword>
<dbReference type="InterPro" id="IPR005467">
    <property type="entry name" value="His_kinase_dom"/>
</dbReference>
<evidence type="ECO:0000256" key="6">
    <source>
        <dbReference type="ARBA" id="ARBA00022777"/>
    </source>
</evidence>
<dbReference type="InterPro" id="IPR036890">
    <property type="entry name" value="HATPase_C_sf"/>
</dbReference>
<evidence type="ECO:0000259" key="8">
    <source>
        <dbReference type="PROSITE" id="PS50109"/>
    </source>
</evidence>
<comment type="caution">
    <text evidence="10">The sequence shown here is derived from an EMBL/GenBank/DDBJ whole genome shotgun (WGS) entry which is preliminary data.</text>
</comment>
<dbReference type="RefSeq" id="WP_174136828.1">
    <property type="nucleotide sequence ID" value="NZ_JABUFE010000003.1"/>
</dbReference>
<reference evidence="10 11" key="1">
    <citation type="submission" date="2020-06" db="EMBL/GenBank/DDBJ databases">
        <title>Sulfitobacter algicola sp. nov., isolated from green algae.</title>
        <authorList>
            <person name="Wang C."/>
        </authorList>
    </citation>
    <scope>NUCLEOTIDE SEQUENCE [LARGE SCALE GENOMIC DNA]</scope>
    <source>
        <strain evidence="10 11">1151</strain>
    </source>
</reference>
<dbReference type="EMBL" id="JABUFE010000003">
    <property type="protein sequence ID" value="NSX54621.1"/>
    <property type="molecule type" value="Genomic_DNA"/>
</dbReference>
<dbReference type="SMART" id="SM00388">
    <property type="entry name" value="HisKA"/>
    <property type="match status" value="1"/>
</dbReference>
<dbReference type="InterPro" id="IPR003594">
    <property type="entry name" value="HATPase_dom"/>
</dbReference>
<dbReference type="SUPFAM" id="SSF47384">
    <property type="entry name" value="Homodimeric domain of signal transducing histidine kinase"/>
    <property type="match status" value="1"/>
</dbReference>
<gene>
    <name evidence="10" type="ORF">HRQ87_07370</name>
</gene>
<evidence type="ECO:0000256" key="5">
    <source>
        <dbReference type="ARBA" id="ARBA00022679"/>
    </source>
</evidence>
<keyword evidence="6" id="KW-0418">Kinase</keyword>
<dbReference type="Pfam" id="PF02518">
    <property type="entry name" value="HATPase_c"/>
    <property type="match status" value="1"/>
</dbReference>
<evidence type="ECO:0000256" key="4">
    <source>
        <dbReference type="ARBA" id="ARBA00022553"/>
    </source>
</evidence>
<dbReference type="InterPro" id="IPR036097">
    <property type="entry name" value="HisK_dim/P_sf"/>
</dbReference>
<dbReference type="CDD" id="cd16922">
    <property type="entry name" value="HATPase_EvgS-ArcB-TorS-like"/>
    <property type="match status" value="1"/>
</dbReference>
<dbReference type="CDD" id="cd00082">
    <property type="entry name" value="HisKA"/>
    <property type="match status" value="1"/>
</dbReference>
<accession>A0ABX2IWC6</accession>
<keyword evidence="4" id="KW-0597">Phosphoprotein</keyword>
<dbReference type="CDD" id="cd06225">
    <property type="entry name" value="HAMP"/>
    <property type="match status" value="1"/>
</dbReference>
<evidence type="ECO:0000256" key="7">
    <source>
        <dbReference type="ARBA" id="ARBA00023012"/>
    </source>
</evidence>
<evidence type="ECO:0000259" key="9">
    <source>
        <dbReference type="PROSITE" id="PS50885"/>
    </source>
</evidence>
<dbReference type="Gene3D" id="6.10.340.10">
    <property type="match status" value="1"/>
</dbReference>
<dbReference type="Pfam" id="PF00512">
    <property type="entry name" value="HisKA"/>
    <property type="match status" value="1"/>
</dbReference>
<comment type="catalytic activity">
    <reaction evidence="1">
        <text>ATP + protein L-histidine = ADP + protein N-phospho-L-histidine.</text>
        <dbReference type="EC" id="2.7.13.3"/>
    </reaction>
</comment>
<evidence type="ECO:0000256" key="1">
    <source>
        <dbReference type="ARBA" id="ARBA00000085"/>
    </source>
</evidence>
<dbReference type="PRINTS" id="PR00344">
    <property type="entry name" value="BCTRLSENSOR"/>
</dbReference>
<dbReference type="PANTHER" id="PTHR43711">
    <property type="entry name" value="TWO-COMPONENT HISTIDINE KINASE"/>
    <property type="match status" value="1"/>
</dbReference>
<dbReference type="InterPro" id="IPR003660">
    <property type="entry name" value="HAMP_dom"/>
</dbReference>
<dbReference type="Proteomes" id="UP000777935">
    <property type="component" value="Unassembled WGS sequence"/>
</dbReference>
<organism evidence="10 11">
    <name type="scientific">Parasulfitobacter algicola</name>
    <dbReference type="NCBI Taxonomy" id="2614809"/>
    <lineage>
        <taxon>Bacteria</taxon>
        <taxon>Pseudomonadati</taxon>
        <taxon>Pseudomonadota</taxon>
        <taxon>Alphaproteobacteria</taxon>
        <taxon>Rhodobacterales</taxon>
        <taxon>Roseobacteraceae</taxon>
        <taxon>Parasulfitobacter</taxon>
    </lineage>
</organism>